<accession>A0ABX0K767</accession>
<keyword evidence="3" id="KW-1185">Reference proteome</keyword>
<protein>
    <submittedName>
        <fullName evidence="2">Uncharacterized protein</fullName>
    </submittedName>
</protein>
<sequence>MNTGFLKTKHPLATDSQEDLLESGAEEAALRALNRMGSHKAGKPVSRPVQSGRTSDDSSRLTLRSPQDTNQVRKRRFVRDGDIPVEHHNFSRSQQRTAQSGTIEANVPQNNRALEAERRARADAERHAHDLEVAQRSLETRLGHAEMLLTELKQTLATRDMELADRNTELAAERANNQTVQQEIKSLRQQVKAPGTKTREDTTARAVSTSAGEPQPVKWWKD</sequence>
<feature type="region of interest" description="Disordered" evidence="1">
    <location>
        <begin position="174"/>
        <end position="222"/>
    </location>
</feature>
<dbReference type="EMBL" id="WOSW01000003">
    <property type="protein sequence ID" value="NHO31602.1"/>
    <property type="molecule type" value="Genomic_DNA"/>
</dbReference>
<feature type="compositionally biased region" description="Basic and acidic residues" evidence="1">
    <location>
        <begin position="78"/>
        <end position="89"/>
    </location>
</feature>
<feature type="compositionally biased region" description="Polar residues" evidence="1">
    <location>
        <begin position="175"/>
        <end position="189"/>
    </location>
</feature>
<feature type="compositionally biased region" description="Polar residues" evidence="1">
    <location>
        <begin position="91"/>
        <end position="111"/>
    </location>
</feature>
<dbReference type="RefSeq" id="WP_173576195.1">
    <property type="nucleotide sequence ID" value="NZ_WOSW01000003.1"/>
</dbReference>
<organism evidence="2 3">
    <name type="scientific">Acetobacter fallax</name>
    <dbReference type="NCBI Taxonomy" id="1737473"/>
    <lineage>
        <taxon>Bacteria</taxon>
        <taxon>Pseudomonadati</taxon>
        <taxon>Pseudomonadota</taxon>
        <taxon>Alphaproteobacteria</taxon>
        <taxon>Acetobacterales</taxon>
        <taxon>Acetobacteraceae</taxon>
        <taxon>Acetobacter</taxon>
    </lineage>
</organism>
<feature type="region of interest" description="Disordered" evidence="1">
    <location>
        <begin position="33"/>
        <end position="112"/>
    </location>
</feature>
<dbReference type="Proteomes" id="UP000615326">
    <property type="component" value="Unassembled WGS sequence"/>
</dbReference>
<evidence type="ECO:0000313" key="2">
    <source>
        <dbReference type="EMBL" id="NHO31602.1"/>
    </source>
</evidence>
<reference evidence="2 3" key="1">
    <citation type="journal article" date="2020" name="Int. J. Syst. Evol. Microbiol.">
        <title>Novel acetic acid bacteria from cider fermentations: Acetobacter conturbans sp. nov. and Acetobacter fallax sp. nov.</title>
        <authorList>
            <person name="Sombolestani A.S."/>
            <person name="Cleenwerck I."/>
            <person name="Cnockaert M."/>
            <person name="Borremans W."/>
            <person name="Wieme A.D."/>
            <person name="De Vuyst L."/>
            <person name="Vandamme P."/>
        </authorList>
    </citation>
    <scope>NUCLEOTIDE SEQUENCE [LARGE SCALE GENOMIC DNA]</scope>
    <source>
        <strain evidence="2 3">LMG 1637</strain>
    </source>
</reference>
<gene>
    <name evidence="2" type="ORF">GOB84_03310</name>
</gene>
<feature type="compositionally biased region" description="Polar residues" evidence="1">
    <location>
        <begin position="60"/>
        <end position="70"/>
    </location>
</feature>
<name>A0ABX0K767_9PROT</name>
<proteinExistence type="predicted"/>
<evidence type="ECO:0000313" key="3">
    <source>
        <dbReference type="Proteomes" id="UP000615326"/>
    </source>
</evidence>
<evidence type="ECO:0000256" key="1">
    <source>
        <dbReference type="SAM" id="MobiDB-lite"/>
    </source>
</evidence>
<comment type="caution">
    <text evidence="2">The sequence shown here is derived from an EMBL/GenBank/DDBJ whole genome shotgun (WGS) entry which is preliminary data.</text>
</comment>